<dbReference type="InterPro" id="IPR000847">
    <property type="entry name" value="LysR_HTH_N"/>
</dbReference>
<protein>
    <submittedName>
        <fullName evidence="6">DNA-binding transcriptional regulator, LysR family</fullName>
    </submittedName>
</protein>
<evidence type="ECO:0000313" key="7">
    <source>
        <dbReference type="Proteomes" id="UP001205311"/>
    </source>
</evidence>
<dbReference type="Proteomes" id="UP001205311">
    <property type="component" value="Unassembled WGS sequence"/>
</dbReference>
<dbReference type="PANTHER" id="PTHR30346">
    <property type="entry name" value="TRANSCRIPTIONAL DUAL REGULATOR HCAR-RELATED"/>
    <property type="match status" value="1"/>
</dbReference>
<comment type="similarity">
    <text evidence="1">Belongs to the LysR transcriptional regulatory family.</text>
</comment>
<evidence type="ECO:0000256" key="1">
    <source>
        <dbReference type="ARBA" id="ARBA00009437"/>
    </source>
</evidence>
<dbReference type="EMBL" id="JAMTCP010000051">
    <property type="protein sequence ID" value="MCP2261884.1"/>
    <property type="molecule type" value="Genomic_DNA"/>
</dbReference>
<proteinExistence type="inferred from homology"/>
<feature type="domain" description="HTH lysR-type" evidence="5">
    <location>
        <begin position="40"/>
        <end position="81"/>
    </location>
</feature>
<gene>
    <name evidence="6" type="ORF">LX15_005611</name>
</gene>
<dbReference type="GO" id="GO:0003677">
    <property type="term" value="F:DNA binding"/>
    <property type="evidence" value="ECO:0007669"/>
    <property type="project" value="UniProtKB-KW"/>
</dbReference>
<accession>A0ABT1I268</accession>
<dbReference type="InterPro" id="IPR005119">
    <property type="entry name" value="LysR_subst-bd"/>
</dbReference>
<dbReference type="PANTHER" id="PTHR30346:SF28">
    <property type="entry name" value="HTH-TYPE TRANSCRIPTIONAL REGULATOR CYNR"/>
    <property type="match status" value="1"/>
</dbReference>
<name>A0ABT1I268_STRSD</name>
<organism evidence="6 7">
    <name type="scientific">Streptoalloteichus tenebrarius (strain ATCC 17920 / DSM 40477 / JCM 4838 / CBS 697.72 / NBRC 16177 / NCIMB 11028 / NRRL B-12390 / A12253. 1 / ISP 5477)</name>
    <name type="common">Streptomyces tenebrarius</name>
    <dbReference type="NCBI Taxonomy" id="1933"/>
    <lineage>
        <taxon>Bacteria</taxon>
        <taxon>Bacillati</taxon>
        <taxon>Actinomycetota</taxon>
        <taxon>Actinomycetes</taxon>
        <taxon>Pseudonocardiales</taxon>
        <taxon>Pseudonocardiaceae</taxon>
        <taxon>Streptoalloteichus</taxon>
    </lineage>
</organism>
<dbReference type="Pfam" id="PF03466">
    <property type="entry name" value="LysR_substrate"/>
    <property type="match status" value="1"/>
</dbReference>
<reference evidence="6 7" key="1">
    <citation type="submission" date="2022-06" db="EMBL/GenBank/DDBJ databases">
        <title>Genomic Encyclopedia of Archaeal and Bacterial Type Strains, Phase II (KMG-II): from individual species to whole genera.</title>
        <authorList>
            <person name="Goeker M."/>
        </authorList>
    </citation>
    <scope>NUCLEOTIDE SEQUENCE [LARGE SCALE GENOMIC DNA]</scope>
    <source>
        <strain evidence="6 7">DSM 40477</strain>
    </source>
</reference>
<dbReference type="SUPFAM" id="SSF46785">
    <property type="entry name" value="Winged helix' DNA-binding domain"/>
    <property type="match status" value="1"/>
</dbReference>
<keyword evidence="2" id="KW-0805">Transcription regulation</keyword>
<keyword evidence="4" id="KW-0804">Transcription</keyword>
<keyword evidence="3 6" id="KW-0238">DNA-binding</keyword>
<keyword evidence="7" id="KW-1185">Reference proteome</keyword>
<dbReference type="InterPro" id="IPR036388">
    <property type="entry name" value="WH-like_DNA-bd_sf"/>
</dbReference>
<evidence type="ECO:0000313" key="6">
    <source>
        <dbReference type="EMBL" id="MCP2261884.1"/>
    </source>
</evidence>
<comment type="caution">
    <text evidence="6">The sequence shown here is derived from an EMBL/GenBank/DDBJ whole genome shotgun (WGS) entry which is preliminary data.</text>
</comment>
<dbReference type="SUPFAM" id="SSF53850">
    <property type="entry name" value="Periplasmic binding protein-like II"/>
    <property type="match status" value="1"/>
</dbReference>
<evidence type="ECO:0000259" key="5">
    <source>
        <dbReference type="PROSITE" id="PS50931"/>
    </source>
</evidence>
<sequence length="318" mass="34876">MRPIRRTARIHTVLNERAEALATGLAPRLTLLRELGRDPHITRVAERLGIPQPTVSRWLAALGEELGTPVVVRVGRRVQLTRAGRFLADAAEHALAAVTSGYRRAVEEADPGRGHVSLAFLHTLGQTLVPHLVQGFRERFPQVRFALVQGSHEGLLDRLRLGEVDLVLTSPPPTDSPDFAAAPLHEEPLVVLVPEHHRLAKRRRVRLVELADEDFVALSPGYGLRQITDALCAKAGFSPRLAFEGEETDTLRGLVAAGLGVTVVCRAWPMPPPGTVELDLLPGASRTIGLVWAADRPLPPSVRAFRDFARQRSRTAQR</sequence>
<evidence type="ECO:0000256" key="3">
    <source>
        <dbReference type="ARBA" id="ARBA00023125"/>
    </source>
</evidence>
<dbReference type="CDD" id="cd08434">
    <property type="entry name" value="PBP2_GltC_like"/>
    <property type="match status" value="1"/>
</dbReference>
<dbReference type="Gene3D" id="1.10.10.10">
    <property type="entry name" value="Winged helix-like DNA-binding domain superfamily/Winged helix DNA-binding domain"/>
    <property type="match status" value="1"/>
</dbReference>
<dbReference type="Pfam" id="PF00126">
    <property type="entry name" value="HTH_1"/>
    <property type="match status" value="1"/>
</dbReference>
<dbReference type="Gene3D" id="3.40.190.290">
    <property type="match status" value="1"/>
</dbReference>
<evidence type="ECO:0000256" key="4">
    <source>
        <dbReference type="ARBA" id="ARBA00023163"/>
    </source>
</evidence>
<dbReference type="InterPro" id="IPR036390">
    <property type="entry name" value="WH_DNA-bd_sf"/>
</dbReference>
<dbReference type="PROSITE" id="PS50931">
    <property type="entry name" value="HTH_LYSR"/>
    <property type="match status" value="1"/>
</dbReference>
<evidence type="ECO:0000256" key="2">
    <source>
        <dbReference type="ARBA" id="ARBA00023015"/>
    </source>
</evidence>